<dbReference type="EMBL" id="JAIMFO010000004">
    <property type="protein sequence ID" value="MBY4796924.1"/>
    <property type="molecule type" value="Genomic_DNA"/>
</dbReference>
<accession>A0ABS7MHV9</accession>
<sequence length="273" mass="30710">MKRPNSLRHLDDAIRRLSKGNPQRYIHIRTILANAIVANLLPDGVIKGGSALKMRFGDADTRFTTDVDTATATVPSRYIARLNEALSSGWEGFTGRVVPKEPAAPKGIPQPYVMLPYDIKLSYLGKSWCTVPLEVGHNEIGDTDAVDWVYLEDATELFRSIGFPSPGKAPLMLLDHQIAQKIHAISGSDERVRDLIDLQLICTRADVDLMQVRKTCERLFAYRQAQSWPPTIIKQQGWIELYQELARDLPVVQNIDQAIEWINSLIESIQHAQ</sequence>
<dbReference type="InterPro" id="IPR014942">
    <property type="entry name" value="AbiEii"/>
</dbReference>
<dbReference type="Proteomes" id="UP000700908">
    <property type="component" value="Unassembled WGS sequence"/>
</dbReference>
<protein>
    <submittedName>
        <fullName evidence="1">Nucleotidyl transferase AbiEii/AbiGii toxin family protein</fullName>
    </submittedName>
</protein>
<organism evidence="1 2">
    <name type="scientific">Collinsella ureilytica</name>
    <dbReference type="NCBI Taxonomy" id="2869515"/>
    <lineage>
        <taxon>Bacteria</taxon>
        <taxon>Bacillati</taxon>
        <taxon>Actinomycetota</taxon>
        <taxon>Coriobacteriia</taxon>
        <taxon>Coriobacteriales</taxon>
        <taxon>Coriobacteriaceae</taxon>
        <taxon>Collinsella</taxon>
    </lineage>
</organism>
<name>A0ABS7MHV9_9ACTN</name>
<comment type="caution">
    <text evidence="1">The sequence shown here is derived from an EMBL/GenBank/DDBJ whole genome shotgun (WGS) entry which is preliminary data.</text>
</comment>
<evidence type="ECO:0000313" key="2">
    <source>
        <dbReference type="Proteomes" id="UP000700908"/>
    </source>
</evidence>
<proteinExistence type="predicted"/>
<dbReference type="Pfam" id="PF08843">
    <property type="entry name" value="AbiEii"/>
    <property type="match status" value="1"/>
</dbReference>
<gene>
    <name evidence="1" type="ORF">K6V98_00890</name>
</gene>
<reference evidence="1 2" key="1">
    <citation type="submission" date="2021-08" db="EMBL/GenBank/DDBJ databases">
        <title>Collinsella faecalis sp. nov. isolated from swine faeces.</title>
        <authorList>
            <person name="Oh B.S."/>
            <person name="Lee J.H."/>
        </authorList>
    </citation>
    <scope>NUCLEOTIDE SEQUENCE [LARGE SCALE GENOMIC DNA]</scope>
    <source>
        <strain evidence="1 2">AGMB00827</strain>
    </source>
</reference>
<dbReference type="RefSeq" id="WP_222198645.1">
    <property type="nucleotide sequence ID" value="NZ_JAIMFO010000004.1"/>
</dbReference>
<keyword evidence="2" id="KW-1185">Reference proteome</keyword>
<evidence type="ECO:0000313" key="1">
    <source>
        <dbReference type="EMBL" id="MBY4796924.1"/>
    </source>
</evidence>
<dbReference type="GO" id="GO:0016740">
    <property type="term" value="F:transferase activity"/>
    <property type="evidence" value="ECO:0007669"/>
    <property type="project" value="UniProtKB-KW"/>
</dbReference>
<keyword evidence="1" id="KW-0808">Transferase</keyword>